<evidence type="ECO:0000256" key="8">
    <source>
        <dbReference type="ARBA" id="ARBA00022824"/>
    </source>
</evidence>
<keyword evidence="10" id="KW-1133">Transmembrane helix</keyword>
<evidence type="ECO:0000313" key="14">
    <source>
        <dbReference type="Proteomes" id="UP001152320"/>
    </source>
</evidence>
<organism evidence="13 14">
    <name type="scientific">Holothuria leucospilota</name>
    <name type="common">Black long sea cucumber</name>
    <name type="synonym">Mertensiothuria leucospilota</name>
    <dbReference type="NCBI Taxonomy" id="206669"/>
    <lineage>
        <taxon>Eukaryota</taxon>
        <taxon>Metazoa</taxon>
        <taxon>Echinodermata</taxon>
        <taxon>Eleutherozoa</taxon>
        <taxon>Echinozoa</taxon>
        <taxon>Holothuroidea</taxon>
        <taxon>Aspidochirotacea</taxon>
        <taxon>Aspidochirotida</taxon>
        <taxon>Holothuriidae</taxon>
        <taxon>Holothuria</taxon>
    </lineage>
</organism>
<evidence type="ECO:0000256" key="3">
    <source>
        <dbReference type="ARBA" id="ARBA00004922"/>
    </source>
</evidence>
<keyword evidence="6" id="KW-0808">Transferase</keyword>
<comment type="similarity">
    <text evidence="4">Belongs to the UPP synthase family.</text>
</comment>
<dbReference type="GO" id="GO:0005789">
    <property type="term" value="C:endoplasmic reticulum membrane"/>
    <property type="evidence" value="ECO:0007669"/>
    <property type="project" value="UniProtKB-SubCell"/>
</dbReference>
<dbReference type="PANTHER" id="PTHR21528:SF0">
    <property type="entry name" value="DEHYDRODOLICHYL DIPHOSPHATE SYNTHASE COMPLEX SUBUNIT NUS1"/>
    <property type="match status" value="1"/>
</dbReference>
<evidence type="ECO:0000256" key="12">
    <source>
        <dbReference type="ARBA" id="ARBA00047353"/>
    </source>
</evidence>
<dbReference type="InterPro" id="IPR038887">
    <property type="entry name" value="Nus1/NgBR"/>
</dbReference>
<reference evidence="13" key="1">
    <citation type="submission" date="2021-10" db="EMBL/GenBank/DDBJ databases">
        <title>Tropical sea cucumber genome reveals ecological adaptation and Cuvierian tubules defense mechanism.</title>
        <authorList>
            <person name="Chen T."/>
        </authorList>
    </citation>
    <scope>NUCLEOTIDE SEQUENCE</scope>
    <source>
        <strain evidence="13">Nanhai2018</strain>
        <tissue evidence="13">Muscle</tissue>
    </source>
</reference>
<dbReference type="Pfam" id="PF01255">
    <property type="entry name" value="Prenyltransf"/>
    <property type="match status" value="1"/>
</dbReference>
<comment type="cofactor">
    <cofactor evidence="1">
        <name>Mg(2+)</name>
        <dbReference type="ChEBI" id="CHEBI:18420"/>
    </cofactor>
</comment>
<dbReference type="OrthoDB" id="19639at2759"/>
<keyword evidence="9" id="KW-0460">Magnesium</keyword>
<keyword evidence="8" id="KW-0256">Endoplasmic reticulum</keyword>
<comment type="subcellular location">
    <subcellularLocation>
        <location evidence="2">Endoplasmic reticulum membrane</location>
    </subcellularLocation>
</comment>
<dbReference type="Gene3D" id="3.40.1180.10">
    <property type="entry name" value="Decaprenyl diphosphate synthase-like"/>
    <property type="match status" value="1"/>
</dbReference>
<name>A0A9Q0YQ92_HOLLE</name>
<gene>
    <name evidence="13" type="ORF">HOLleu_31566</name>
</gene>
<evidence type="ECO:0000256" key="9">
    <source>
        <dbReference type="ARBA" id="ARBA00022842"/>
    </source>
</evidence>
<keyword evidence="7" id="KW-0812">Transmembrane</keyword>
<protein>
    <recommendedName>
        <fullName evidence="5">ditrans,polycis-polyprenyl diphosphate synthase [(2E,6E)-farnesyldiphosphate specific]</fullName>
        <ecNumber evidence="5">2.5.1.87</ecNumber>
    </recommendedName>
</protein>
<evidence type="ECO:0000256" key="6">
    <source>
        <dbReference type="ARBA" id="ARBA00022679"/>
    </source>
</evidence>
<evidence type="ECO:0000256" key="10">
    <source>
        <dbReference type="ARBA" id="ARBA00022989"/>
    </source>
</evidence>
<evidence type="ECO:0000256" key="4">
    <source>
        <dbReference type="ARBA" id="ARBA00005432"/>
    </source>
</evidence>
<dbReference type="Proteomes" id="UP001152320">
    <property type="component" value="Chromosome 16"/>
</dbReference>
<dbReference type="AlphaFoldDB" id="A0A9Q0YQ92"/>
<dbReference type="InterPro" id="IPR036424">
    <property type="entry name" value="UPP_synth-like_sf"/>
</dbReference>
<comment type="pathway">
    <text evidence="3">Protein modification; protein glycosylation.</text>
</comment>
<sequence>MRLLKKRTIFPFLAGLLKKNLLELTNHISEKERELLGSEGSKFTVEVCTETSESGQLTGNERRLSDGHNSSCSKRTKIQLYVIGPEDGQSSLARAAQQYCEMASHWRGKGTDEQEIDVNEMLHARYNFPDPDLILKFGTVSSLLGYLPWQIRLTEIISYPSHHSIDYKSFISLLHIFARTEQRFGK</sequence>
<comment type="catalytic activity">
    <reaction evidence="12">
        <text>n isopentenyl diphosphate + (2E,6E)-farnesyl diphosphate = a di-trans,poly-cis-polyprenyl diphosphate + n diphosphate</text>
        <dbReference type="Rhea" id="RHEA:53008"/>
        <dbReference type="Rhea" id="RHEA-COMP:19494"/>
        <dbReference type="ChEBI" id="CHEBI:33019"/>
        <dbReference type="ChEBI" id="CHEBI:128769"/>
        <dbReference type="ChEBI" id="CHEBI:136960"/>
        <dbReference type="ChEBI" id="CHEBI:175763"/>
        <dbReference type="EC" id="2.5.1.87"/>
    </reaction>
</comment>
<dbReference type="GO" id="GO:0045547">
    <property type="term" value="F:ditrans,polycis-polyprenyl diphosphate synthase [(2E,6E)-farnesyl diphosphate specific] activity"/>
    <property type="evidence" value="ECO:0007669"/>
    <property type="project" value="UniProtKB-EC"/>
</dbReference>
<dbReference type="EC" id="2.5.1.87" evidence="5"/>
<keyword evidence="11" id="KW-0472">Membrane</keyword>
<dbReference type="EMBL" id="JAIZAY010000016">
    <property type="protein sequence ID" value="KAJ8026663.1"/>
    <property type="molecule type" value="Genomic_DNA"/>
</dbReference>
<evidence type="ECO:0000256" key="5">
    <source>
        <dbReference type="ARBA" id="ARBA00012596"/>
    </source>
</evidence>
<evidence type="ECO:0000313" key="13">
    <source>
        <dbReference type="EMBL" id="KAJ8026663.1"/>
    </source>
</evidence>
<dbReference type="GO" id="GO:1904423">
    <property type="term" value="C:dehydrodolichyl diphosphate synthase complex"/>
    <property type="evidence" value="ECO:0007669"/>
    <property type="project" value="InterPro"/>
</dbReference>
<evidence type="ECO:0000256" key="2">
    <source>
        <dbReference type="ARBA" id="ARBA00004586"/>
    </source>
</evidence>
<accession>A0A9Q0YQ92</accession>
<dbReference type="SUPFAM" id="SSF64005">
    <property type="entry name" value="Undecaprenyl diphosphate synthase"/>
    <property type="match status" value="1"/>
</dbReference>
<dbReference type="PANTHER" id="PTHR21528">
    <property type="entry name" value="DEHYDRODOLICHYL DIPHOSPHATE SYNTHASE COMPLEX SUBUNIT NUS1"/>
    <property type="match status" value="1"/>
</dbReference>
<comment type="caution">
    <text evidence="13">The sequence shown here is derived from an EMBL/GenBank/DDBJ whole genome shotgun (WGS) entry which is preliminary data.</text>
</comment>
<evidence type="ECO:0000256" key="1">
    <source>
        <dbReference type="ARBA" id="ARBA00001946"/>
    </source>
</evidence>
<dbReference type="InterPro" id="IPR001441">
    <property type="entry name" value="UPP_synth-like"/>
</dbReference>
<proteinExistence type="inferred from homology"/>
<evidence type="ECO:0000256" key="7">
    <source>
        <dbReference type="ARBA" id="ARBA00022692"/>
    </source>
</evidence>
<keyword evidence="14" id="KW-1185">Reference proteome</keyword>
<evidence type="ECO:0000256" key="11">
    <source>
        <dbReference type="ARBA" id="ARBA00023136"/>
    </source>
</evidence>